<dbReference type="Pfam" id="PF24266">
    <property type="entry name" value="HTH_HVO_0163_N"/>
    <property type="match status" value="1"/>
</dbReference>
<dbReference type="CDD" id="cd00090">
    <property type="entry name" value="HTH_ARSR"/>
    <property type="match status" value="1"/>
</dbReference>
<dbReference type="PANTHER" id="PTHR36216:SF1">
    <property type="entry name" value="HTH ARSR-TYPE DOMAIN-CONTAINING PROTEIN"/>
    <property type="match status" value="1"/>
</dbReference>
<dbReference type="SMART" id="SM00418">
    <property type="entry name" value="HTH_ARSR"/>
    <property type="match status" value="1"/>
</dbReference>
<feature type="domain" description="HTH arsR-type" evidence="1">
    <location>
        <begin position="81"/>
        <end position="161"/>
    </location>
</feature>
<gene>
    <name evidence="2" type="ORF">GCM10009039_32180</name>
</gene>
<comment type="caution">
    <text evidence="2">The sequence shown here is derived from an EMBL/GenBank/DDBJ whole genome shotgun (WGS) entry which is preliminary data.</text>
</comment>
<protein>
    <recommendedName>
        <fullName evidence="1">HTH arsR-type domain-containing protein</fullName>
    </recommendedName>
</protein>
<dbReference type="InterPro" id="IPR001845">
    <property type="entry name" value="HTH_ArsR_DNA-bd_dom"/>
</dbReference>
<sequence length="182" mass="20858">MAPTESENEEATDSPRESLLEYIQDHPGVYFSDLLRETDLARGQLSYHLRVLQEDDQILSVSRGGHKHFFPFNEFSQPAQVVLSVLTLDTPREILLLIYEEPGATRGHIAGAVGTTRQNVAWHLDRLVDAGLVHADKDGRAYHYYPDVDPELVRRLLETYHPSLWRTWSERLADTFDRMGTN</sequence>
<evidence type="ECO:0000313" key="3">
    <source>
        <dbReference type="Proteomes" id="UP000607197"/>
    </source>
</evidence>
<name>A0A830F7S3_9EURY</name>
<dbReference type="SUPFAM" id="SSF46785">
    <property type="entry name" value="Winged helix' DNA-binding domain"/>
    <property type="match status" value="2"/>
</dbReference>
<keyword evidence="3" id="KW-1185">Reference proteome</keyword>
<reference evidence="2" key="1">
    <citation type="journal article" date="2014" name="Int. J. Syst. Evol. Microbiol.">
        <title>Complete genome sequence of Corynebacterium casei LMG S-19264T (=DSM 44701T), isolated from a smear-ripened cheese.</title>
        <authorList>
            <consortium name="US DOE Joint Genome Institute (JGI-PGF)"/>
            <person name="Walter F."/>
            <person name="Albersmeier A."/>
            <person name="Kalinowski J."/>
            <person name="Ruckert C."/>
        </authorList>
    </citation>
    <scope>NUCLEOTIDE SEQUENCE</scope>
    <source>
        <strain evidence="2">JCM 19596</strain>
    </source>
</reference>
<dbReference type="InterPro" id="IPR011991">
    <property type="entry name" value="ArsR-like_HTH"/>
</dbReference>
<organism evidence="2 3">
    <name type="scientific">Halocalculus aciditolerans</name>
    <dbReference type="NCBI Taxonomy" id="1383812"/>
    <lineage>
        <taxon>Archaea</taxon>
        <taxon>Methanobacteriati</taxon>
        <taxon>Methanobacteriota</taxon>
        <taxon>Stenosarchaea group</taxon>
        <taxon>Halobacteria</taxon>
        <taxon>Halobacteriales</taxon>
        <taxon>Halobacteriaceae</taxon>
        <taxon>Halocalculus</taxon>
    </lineage>
</organism>
<dbReference type="AlphaFoldDB" id="A0A830F7S3"/>
<proteinExistence type="predicted"/>
<reference evidence="2" key="2">
    <citation type="submission" date="2020-09" db="EMBL/GenBank/DDBJ databases">
        <authorList>
            <person name="Sun Q."/>
            <person name="Ohkuma M."/>
        </authorList>
    </citation>
    <scope>NUCLEOTIDE SEQUENCE</scope>
    <source>
        <strain evidence="2">JCM 19596</strain>
    </source>
</reference>
<dbReference type="GO" id="GO:0003700">
    <property type="term" value="F:DNA-binding transcription factor activity"/>
    <property type="evidence" value="ECO:0007669"/>
    <property type="project" value="InterPro"/>
</dbReference>
<dbReference type="Pfam" id="PF13412">
    <property type="entry name" value="HTH_24"/>
    <property type="match status" value="1"/>
</dbReference>
<evidence type="ECO:0000259" key="1">
    <source>
        <dbReference type="SMART" id="SM00418"/>
    </source>
</evidence>
<evidence type="ECO:0000313" key="2">
    <source>
        <dbReference type="EMBL" id="GGL71683.1"/>
    </source>
</evidence>
<dbReference type="OrthoDB" id="11368at2157"/>
<accession>A0A830F7S3</accession>
<dbReference type="Proteomes" id="UP000607197">
    <property type="component" value="Unassembled WGS sequence"/>
</dbReference>
<dbReference type="InterPro" id="IPR036390">
    <property type="entry name" value="WH_DNA-bd_sf"/>
</dbReference>
<dbReference type="EMBL" id="BMPG01000006">
    <property type="protein sequence ID" value="GGL71683.1"/>
    <property type="molecule type" value="Genomic_DNA"/>
</dbReference>
<dbReference type="InterPro" id="IPR056504">
    <property type="entry name" value="HTH_HVO_0163_N"/>
</dbReference>
<dbReference type="InterPro" id="IPR036388">
    <property type="entry name" value="WH-like_DNA-bd_sf"/>
</dbReference>
<dbReference type="PANTHER" id="PTHR36216">
    <property type="entry name" value="TRANSCRIPTIONAL REGULATOR, TRMB"/>
    <property type="match status" value="1"/>
</dbReference>
<dbReference type="RefSeq" id="WP_188980725.1">
    <property type="nucleotide sequence ID" value="NZ_BMPG01000006.1"/>
</dbReference>
<dbReference type="Gene3D" id="1.10.10.10">
    <property type="entry name" value="Winged helix-like DNA-binding domain superfamily/Winged helix DNA-binding domain"/>
    <property type="match status" value="2"/>
</dbReference>